<reference evidence="1 2" key="1">
    <citation type="journal article" date="2003" name="Nature">
        <title>The genome of a motile marine Synechococcus.</title>
        <authorList>
            <person name="Palenik B."/>
            <person name="Brahamsha B."/>
            <person name="Larimer F."/>
            <person name="Land M."/>
            <person name="Hauser L."/>
            <person name="Chain P."/>
            <person name="Lamerdin J."/>
            <person name="Regala W."/>
            <person name="Allen E.A."/>
            <person name="McCarren J."/>
            <person name="Paulsen I."/>
            <person name="Dufresne A."/>
            <person name="Partensky F."/>
            <person name="Webb E."/>
            <person name="Waterbury J."/>
        </authorList>
    </citation>
    <scope>NUCLEOTIDE SEQUENCE [LARGE SCALE GENOMIC DNA]</scope>
    <source>
        <strain evidence="1 2">WH8102</strain>
    </source>
</reference>
<dbReference type="HOGENOM" id="CLU_2371753_0_0_3"/>
<protein>
    <submittedName>
        <fullName evidence="1">Uncharacterized protein</fullName>
    </submittedName>
</protein>
<evidence type="ECO:0000313" key="1">
    <source>
        <dbReference type="EMBL" id="CAE08455.1"/>
    </source>
</evidence>
<dbReference type="Proteomes" id="UP000001422">
    <property type="component" value="Chromosome"/>
</dbReference>
<dbReference type="AlphaFoldDB" id="Q7U4X3"/>
<organism evidence="1 2">
    <name type="scientific">Parasynechococcus marenigrum (strain WH8102)</name>
    <dbReference type="NCBI Taxonomy" id="84588"/>
    <lineage>
        <taxon>Bacteria</taxon>
        <taxon>Bacillati</taxon>
        <taxon>Cyanobacteriota</taxon>
        <taxon>Cyanophyceae</taxon>
        <taxon>Synechococcales</taxon>
        <taxon>Prochlorococcaceae</taxon>
        <taxon>Parasynechococcus</taxon>
        <taxon>Parasynechococcus marenigrum</taxon>
    </lineage>
</organism>
<accession>Q7U4X3</accession>
<keyword evidence="2" id="KW-1185">Reference proteome</keyword>
<proteinExistence type="predicted"/>
<dbReference type="RefSeq" id="WP_011128798.1">
    <property type="nucleotide sequence ID" value="NC_005070.1"/>
</dbReference>
<dbReference type="KEGG" id="syw:SYNW1940"/>
<gene>
    <name evidence="1" type="ordered locus">SYNW1940</name>
</gene>
<name>Q7U4X3_PARMW</name>
<evidence type="ECO:0000313" key="2">
    <source>
        <dbReference type="Proteomes" id="UP000001422"/>
    </source>
</evidence>
<dbReference type="EMBL" id="BX569694">
    <property type="protein sequence ID" value="CAE08455.1"/>
    <property type="molecule type" value="Genomic_DNA"/>
</dbReference>
<sequence>MRLSRSRISTKHDFEYAVKWENLRAAYFRANGQPARADDCTKNISELEWRLAMLPTAEQTETPIADGFVDAEWSTAAETMTNAGWHQEVKEPVAV</sequence>